<dbReference type="Proteomes" id="UP001497482">
    <property type="component" value="Chromosome 13"/>
</dbReference>
<dbReference type="AlphaFoldDB" id="A0AAV2JNG2"/>
<reference evidence="1 2" key="1">
    <citation type="submission" date="2024-04" db="EMBL/GenBank/DDBJ databases">
        <authorList>
            <person name="Waldvogel A.-M."/>
            <person name="Schoenle A."/>
        </authorList>
    </citation>
    <scope>NUCLEOTIDE SEQUENCE [LARGE SCALE GENOMIC DNA]</scope>
</reference>
<organism evidence="1 2">
    <name type="scientific">Knipowitschia caucasica</name>
    <name type="common">Caucasian dwarf goby</name>
    <name type="synonym">Pomatoschistus caucasicus</name>
    <dbReference type="NCBI Taxonomy" id="637954"/>
    <lineage>
        <taxon>Eukaryota</taxon>
        <taxon>Metazoa</taxon>
        <taxon>Chordata</taxon>
        <taxon>Craniata</taxon>
        <taxon>Vertebrata</taxon>
        <taxon>Euteleostomi</taxon>
        <taxon>Actinopterygii</taxon>
        <taxon>Neopterygii</taxon>
        <taxon>Teleostei</taxon>
        <taxon>Neoteleostei</taxon>
        <taxon>Acanthomorphata</taxon>
        <taxon>Gobiaria</taxon>
        <taxon>Gobiiformes</taxon>
        <taxon>Gobioidei</taxon>
        <taxon>Gobiidae</taxon>
        <taxon>Gobiinae</taxon>
        <taxon>Knipowitschia</taxon>
    </lineage>
</organism>
<gene>
    <name evidence="1" type="ORF">KC01_LOCUS9439</name>
</gene>
<name>A0AAV2JNG2_KNICA</name>
<evidence type="ECO:0000313" key="1">
    <source>
        <dbReference type="EMBL" id="CAL1578268.1"/>
    </source>
</evidence>
<sequence>MYAYRRTSKPSNSCFSFPALLFVWTKRLLHSSNVLSFAEVCLDTKLCPVSNQRNGAQAGFKSACAAAGDISTASSDEYFLPTLPRMVEMGGWGGFHRNTIL</sequence>
<evidence type="ECO:0000313" key="2">
    <source>
        <dbReference type="Proteomes" id="UP001497482"/>
    </source>
</evidence>
<accession>A0AAV2JNG2</accession>
<proteinExistence type="predicted"/>
<keyword evidence="2" id="KW-1185">Reference proteome</keyword>
<protein>
    <submittedName>
        <fullName evidence="1">Uncharacterized protein</fullName>
    </submittedName>
</protein>
<dbReference type="EMBL" id="OZ035835">
    <property type="protein sequence ID" value="CAL1578268.1"/>
    <property type="molecule type" value="Genomic_DNA"/>
</dbReference>